<feature type="region of interest" description="Disordered" evidence="1">
    <location>
        <begin position="247"/>
        <end position="269"/>
    </location>
</feature>
<reference evidence="2" key="1">
    <citation type="journal article" date="2021" name="PeerJ">
        <title>Extensive microbial diversity within the chicken gut microbiome revealed by metagenomics and culture.</title>
        <authorList>
            <person name="Gilroy R."/>
            <person name="Ravi A."/>
            <person name="Getino M."/>
            <person name="Pursley I."/>
            <person name="Horton D.L."/>
            <person name="Alikhan N.F."/>
            <person name="Baker D."/>
            <person name="Gharbi K."/>
            <person name="Hall N."/>
            <person name="Watson M."/>
            <person name="Adriaenssens E.M."/>
            <person name="Foster-Nyarko E."/>
            <person name="Jarju S."/>
            <person name="Secka A."/>
            <person name="Antonio M."/>
            <person name="Oren A."/>
            <person name="Chaudhuri R.R."/>
            <person name="La Ragione R."/>
            <person name="Hildebrand F."/>
            <person name="Pallen M.J."/>
        </authorList>
    </citation>
    <scope>NUCLEOTIDE SEQUENCE</scope>
    <source>
        <strain evidence="2">378</strain>
    </source>
</reference>
<feature type="compositionally biased region" description="Basic and acidic residues" evidence="1">
    <location>
        <begin position="247"/>
        <end position="259"/>
    </location>
</feature>
<evidence type="ECO:0008006" key="4">
    <source>
        <dbReference type="Google" id="ProtNLM"/>
    </source>
</evidence>
<reference evidence="2" key="2">
    <citation type="submission" date="2021-04" db="EMBL/GenBank/DDBJ databases">
        <authorList>
            <person name="Gilroy R."/>
        </authorList>
    </citation>
    <scope>NUCLEOTIDE SEQUENCE</scope>
    <source>
        <strain evidence="2">378</strain>
    </source>
</reference>
<evidence type="ECO:0000313" key="2">
    <source>
        <dbReference type="EMBL" id="MBU3843890.1"/>
    </source>
</evidence>
<dbReference type="Gene3D" id="3.40.50.11190">
    <property type="match status" value="1"/>
</dbReference>
<proteinExistence type="predicted"/>
<evidence type="ECO:0000313" key="3">
    <source>
        <dbReference type="Proteomes" id="UP000733611"/>
    </source>
</evidence>
<accession>A0A948TFG4</accession>
<dbReference type="SUPFAM" id="SSF53756">
    <property type="entry name" value="UDP-Glycosyltransferase/glycogen phosphorylase"/>
    <property type="match status" value="1"/>
</dbReference>
<dbReference type="AlphaFoldDB" id="A0A948TFG4"/>
<dbReference type="Gene3D" id="3.40.50.2000">
    <property type="entry name" value="Glycogen Phosphorylase B"/>
    <property type="match status" value="1"/>
</dbReference>
<comment type="caution">
    <text evidence="2">The sequence shown here is derived from an EMBL/GenBank/DDBJ whole genome shotgun (WGS) entry which is preliminary data.</text>
</comment>
<dbReference type="EMBL" id="JAHLFE010000061">
    <property type="protein sequence ID" value="MBU3843890.1"/>
    <property type="molecule type" value="Genomic_DNA"/>
</dbReference>
<dbReference type="Proteomes" id="UP000733611">
    <property type="component" value="Unassembled WGS sequence"/>
</dbReference>
<organism evidence="2 3">
    <name type="scientific">Candidatus Anaerobiospirillum pullicola</name>
    <dbReference type="NCBI Taxonomy" id="2838451"/>
    <lineage>
        <taxon>Bacteria</taxon>
        <taxon>Pseudomonadati</taxon>
        <taxon>Pseudomonadota</taxon>
        <taxon>Gammaproteobacteria</taxon>
        <taxon>Aeromonadales</taxon>
        <taxon>Succinivibrionaceae</taxon>
        <taxon>Anaerobiospirillum</taxon>
    </lineage>
</organism>
<name>A0A948TFG4_9GAMM</name>
<evidence type="ECO:0000256" key="1">
    <source>
        <dbReference type="SAM" id="MobiDB-lite"/>
    </source>
</evidence>
<protein>
    <recommendedName>
        <fullName evidence="4">UDP-2,4-diacetamido-2,4, 6-trideoxy-beta-L-altropyranose hydrolase</fullName>
    </recommendedName>
</protein>
<sequence length="455" mass="50465">MAPTPRTALPCLGVVLRANHAIGTGHLMRVRSILPYLREHAYLRLYVYAFEENLKELCVGYDEVYTFATKEEILAHLLSLPQPPAPPHASPINSAAPTASVAVSAGAVPVAKVSAATQNSVTPCFNPSDKQEYLPQLILIDDYAIDRSFEELLFARCRLFVIDDLFNRPHCCHMLLDQGLNTHEQEYRKLCNPDCELLLGATYSLTLEEFYPQNRAAHLTCHCNCAGHQLPLSERVRKLTASEDAALRDRASEEHDAHGEQCAPRTQAAPRTQPLTLPRVFINFGGADPVSACLSVARTIMAGQLYRHYAFTLLAGAANKDYEDIAALVASIPEPFKSHFLLLRHCTDVADLFARHDVALGAYGGMFRERLASGLPTVGVIIADNQKGTDEVVERLKLGLNLPLSALSDITAVHRALEQVVARREEFTRHCLQVYDGHGLQRIMQKLLQLLQRTF</sequence>
<gene>
    <name evidence="2" type="ORF">H9847_03330</name>
</gene>